<dbReference type="EMBL" id="JAVRRG010000003">
    <property type="protein sequence ID" value="KAK5102184.1"/>
    <property type="molecule type" value="Genomic_DNA"/>
</dbReference>
<keyword evidence="3" id="KW-1185">Reference proteome</keyword>
<evidence type="ECO:0000259" key="1">
    <source>
        <dbReference type="PROSITE" id="PS50097"/>
    </source>
</evidence>
<gene>
    <name evidence="2" type="ORF">LTR24_000416</name>
</gene>
<proteinExistence type="predicted"/>
<feature type="domain" description="BTB" evidence="1">
    <location>
        <begin position="90"/>
        <end position="159"/>
    </location>
</feature>
<comment type="caution">
    <text evidence="2">The sequence shown here is derived from an EMBL/GenBank/DDBJ whole genome shotgun (WGS) entry which is preliminary data.</text>
</comment>
<dbReference type="Pfam" id="PF00651">
    <property type="entry name" value="BTB"/>
    <property type="match status" value="1"/>
</dbReference>
<dbReference type="InterPro" id="IPR000210">
    <property type="entry name" value="BTB/POZ_dom"/>
</dbReference>
<evidence type="ECO:0000313" key="3">
    <source>
        <dbReference type="Proteomes" id="UP001345013"/>
    </source>
</evidence>
<protein>
    <recommendedName>
        <fullName evidence="1">BTB domain-containing protein</fullName>
    </recommendedName>
</protein>
<organism evidence="2 3">
    <name type="scientific">Lithohypha guttulata</name>
    <dbReference type="NCBI Taxonomy" id="1690604"/>
    <lineage>
        <taxon>Eukaryota</taxon>
        <taxon>Fungi</taxon>
        <taxon>Dikarya</taxon>
        <taxon>Ascomycota</taxon>
        <taxon>Pezizomycotina</taxon>
        <taxon>Eurotiomycetes</taxon>
        <taxon>Chaetothyriomycetidae</taxon>
        <taxon>Chaetothyriales</taxon>
        <taxon>Trichomeriaceae</taxon>
        <taxon>Lithohypha</taxon>
    </lineage>
</organism>
<dbReference type="PROSITE" id="PS50097">
    <property type="entry name" value="BTB"/>
    <property type="match status" value="1"/>
</dbReference>
<dbReference type="Gene3D" id="3.30.710.10">
    <property type="entry name" value="Potassium Channel Kv1.1, Chain A"/>
    <property type="match status" value="1"/>
</dbReference>
<dbReference type="Proteomes" id="UP001345013">
    <property type="component" value="Unassembled WGS sequence"/>
</dbReference>
<dbReference type="InterPro" id="IPR011333">
    <property type="entry name" value="SKP1/BTB/POZ_sf"/>
</dbReference>
<reference evidence="2 3" key="1">
    <citation type="submission" date="2023-08" db="EMBL/GenBank/DDBJ databases">
        <title>Black Yeasts Isolated from many extreme environments.</title>
        <authorList>
            <person name="Coleine C."/>
            <person name="Stajich J.E."/>
            <person name="Selbmann L."/>
        </authorList>
    </citation>
    <scope>NUCLEOTIDE SEQUENCE [LARGE SCALE GENOMIC DNA]</scope>
    <source>
        <strain evidence="2 3">CCFEE 5885</strain>
    </source>
</reference>
<name>A0ABR0KNR0_9EURO</name>
<accession>A0ABR0KNR0</accession>
<dbReference type="SUPFAM" id="SSF54695">
    <property type="entry name" value="POZ domain"/>
    <property type="match status" value="1"/>
</dbReference>
<evidence type="ECO:0000313" key="2">
    <source>
        <dbReference type="EMBL" id="KAK5102184.1"/>
    </source>
</evidence>
<sequence length="412" mass="45924">MSQSDDPGQSFLNSYPNWLHEYHELDDGDTAGFQTHPPLLPWAFYSQPFGLPYTEPEDETVLAWVASSPSQHISLSGDFTILVRNEVRVGDSLLDLSKTGFRVSKAVMTSSSPFFMAKIHGPWSAIEKSSEWTMVTNVDPRALYELCMILHGRQVELSHTNASWLPSVIDLASQYQCTEKCAPAAGWYLNPYANHVDRKSHLAKYGLTIGNVIAIAKLVGFEEVFWHATSDAIYNYTRDDFTRFTDNCLRKHIDDDVVGAISSFVSKNMVELLVAADGPQQAQTAAAGLEVCAPVASRKGYYTVALERVGITAKAVTQGPLRTKVDFDRIRQDQGTNRQLAKTKKCKKVQGSVCAGCQFDFWGAVLRVPDQLQDHPPHGLCLRCFEAGFDAVPVVRCYKHNVLERTVQVAWR</sequence>